<dbReference type="InterPro" id="IPR003439">
    <property type="entry name" value="ABC_transporter-like_ATP-bd"/>
</dbReference>
<dbReference type="PANTHER" id="PTHR42764">
    <property type="entry name" value="PHOSPHONATES UTILIZATION ATP-BINDING PROTEIN PHNK-RELATED"/>
    <property type="match status" value="1"/>
</dbReference>
<evidence type="ECO:0000313" key="3">
    <source>
        <dbReference type="EMBL" id="MBD3707045.1"/>
    </source>
</evidence>
<evidence type="ECO:0000313" key="4">
    <source>
        <dbReference type="Proteomes" id="UP000655273"/>
    </source>
</evidence>
<comment type="caution">
    <text evidence="3">The sequence shown here is derived from an EMBL/GenBank/DDBJ whole genome shotgun (WGS) entry which is preliminary data.</text>
</comment>
<evidence type="ECO:0000259" key="2">
    <source>
        <dbReference type="Pfam" id="PF00005"/>
    </source>
</evidence>
<feature type="region of interest" description="Disordered" evidence="1">
    <location>
        <begin position="93"/>
        <end position="131"/>
    </location>
</feature>
<organism evidence="3 4">
    <name type="scientific">Enterobacter hormaechei</name>
    <dbReference type="NCBI Taxonomy" id="158836"/>
    <lineage>
        <taxon>Bacteria</taxon>
        <taxon>Pseudomonadati</taxon>
        <taxon>Pseudomonadota</taxon>
        <taxon>Gammaproteobacteria</taxon>
        <taxon>Enterobacterales</taxon>
        <taxon>Enterobacteriaceae</taxon>
        <taxon>Enterobacter</taxon>
        <taxon>Enterobacter cloacae complex</taxon>
    </lineage>
</organism>
<dbReference type="Gene3D" id="3.40.50.300">
    <property type="entry name" value="P-loop containing nucleotide triphosphate hydrolases"/>
    <property type="match status" value="1"/>
</dbReference>
<dbReference type="EMBL" id="JACXTA010000001">
    <property type="protein sequence ID" value="MBD3707045.1"/>
    <property type="molecule type" value="Genomic_DNA"/>
</dbReference>
<dbReference type="GO" id="GO:0016887">
    <property type="term" value="F:ATP hydrolysis activity"/>
    <property type="evidence" value="ECO:0007669"/>
    <property type="project" value="InterPro"/>
</dbReference>
<feature type="compositionally biased region" description="Basic residues" evidence="1">
    <location>
        <begin position="114"/>
        <end position="123"/>
    </location>
</feature>
<dbReference type="AlphaFoldDB" id="A0A927DH97"/>
<evidence type="ECO:0000256" key="1">
    <source>
        <dbReference type="SAM" id="MobiDB-lite"/>
    </source>
</evidence>
<gene>
    <name evidence="3" type="ORF">IE983_13725</name>
</gene>
<reference evidence="3" key="1">
    <citation type="submission" date="2020-07" db="EMBL/GenBank/DDBJ databases">
        <title>Clinical and genomic characterization of carbapenemase-producing Enterobacterales causing secondary infections during the COVID-19 crisis at a New York City hospital.</title>
        <authorList>
            <person name="Gomez-Simmonds A."/>
            <person name="Annavajhala M.K."/>
            <person name="Uhlemann A.-C."/>
        </authorList>
    </citation>
    <scope>NUCLEOTIDE SEQUENCE</scope>
    <source>
        <strain evidence="3">NK1396</strain>
    </source>
</reference>
<dbReference type="Proteomes" id="UP000655273">
    <property type="component" value="Unassembled WGS sequence"/>
</dbReference>
<dbReference type="PANTHER" id="PTHR42764:SF1">
    <property type="entry name" value="PHOSPHONATES UTILIZATION ATP-BINDING PROTEIN PHNK-RELATED"/>
    <property type="match status" value="1"/>
</dbReference>
<dbReference type="SUPFAM" id="SSF52540">
    <property type="entry name" value="P-loop containing nucleoside triphosphate hydrolases"/>
    <property type="match status" value="1"/>
</dbReference>
<protein>
    <submittedName>
        <fullName evidence="3">ATP-binding cassette domain-containing protein</fullName>
    </submittedName>
</protein>
<dbReference type="GO" id="GO:0005524">
    <property type="term" value="F:ATP binding"/>
    <property type="evidence" value="ECO:0007669"/>
    <property type="project" value="UniProtKB-KW"/>
</dbReference>
<keyword evidence="3" id="KW-0547">Nucleotide-binding</keyword>
<sequence length="131" mass="14339">MKPLLSVNNLTHLYAPGKGFSDVSFELWPGEVLGIVGESGSGKTTLLKSISARLTPQNGDILYEGVSLYGMSEAERRRLLRTEWGVVHQHPMDGLRRRGLGGGQHRRTADGHRRAPLRQHPRHGAALAGRG</sequence>
<feature type="domain" description="ABC transporter" evidence="2">
    <location>
        <begin position="21"/>
        <end position="91"/>
    </location>
</feature>
<dbReference type="InterPro" id="IPR027417">
    <property type="entry name" value="P-loop_NTPase"/>
</dbReference>
<name>A0A927DH97_9ENTR</name>
<proteinExistence type="predicted"/>
<keyword evidence="3" id="KW-0067">ATP-binding</keyword>
<dbReference type="Pfam" id="PF00005">
    <property type="entry name" value="ABC_tran"/>
    <property type="match status" value="1"/>
</dbReference>
<dbReference type="GO" id="GO:0019700">
    <property type="term" value="P:organic phosphonate catabolic process"/>
    <property type="evidence" value="ECO:0007669"/>
    <property type="project" value="TreeGrafter"/>
</dbReference>
<accession>A0A927DH97</accession>